<evidence type="ECO:0000313" key="1">
    <source>
        <dbReference type="EMBL" id="MQY18106.1"/>
    </source>
</evidence>
<organism evidence="1 2">
    <name type="scientific">Nocardia macrotermitis</name>
    <dbReference type="NCBI Taxonomy" id="2585198"/>
    <lineage>
        <taxon>Bacteria</taxon>
        <taxon>Bacillati</taxon>
        <taxon>Actinomycetota</taxon>
        <taxon>Actinomycetes</taxon>
        <taxon>Mycobacteriales</taxon>
        <taxon>Nocardiaceae</taxon>
        <taxon>Nocardia</taxon>
    </lineage>
</organism>
<dbReference type="RefSeq" id="WP_153408148.1">
    <property type="nucleotide sequence ID" value="NZ_WEGK01000002.1"/>
</dbReference>
<evidence type="ECO:0000313" key="2">
    <source>
        <dbReference type="Proteomes" id="UP000438448"/>
    </source>
</evidence>
<protein>
    <submittedName>
        <fullName evidence="1">Uncharacterized protein</fullName>
    </submittedName>
</protein>
<dbReference type="OrthoDB" id="4467342at2"/>
<proteinExistence type="predicted"/>
<accession>A0A7K0CX81</accession>
<dbReference type="Proteomes" id="UP000438448">
    <property type="component" value="Unassembled WGS sequence"/>
</dbReference>
<reference evidence="1 2" key="1">
    <citation type="submission" date="2019-10" db="EMBL/GenBank/DDBJ databases">
        <title>Nocardia macrotermitis sp. nov. and Nocardia aurantia sp. nov., isolated from the gut of fungus growing-termite Macrotermes natalensis.</title>
        <authorList>
            <person name="Benndorf R."/>
            <person name="Schwitalla J."/>
            <person name="Martin K."/>
            <person name="De Beer W."/>
            <person name="Kaster A.-K."/>
            <person name="Vollmers J."/>
            <person name="Poulsen M."/>
            <person name="Beemelmanns C."/>
        </authorList>
    </citation>
    <scope>NUCLEOTIDE SEQUENCE [LARGE SCALE GENOMIC DNA]</scope>
    <source>
        <strain evidence="1 2">RB20</strain>
    </source>
</reference>
<keyword evidence="2" id="KW-1185">Reference proteome</keyword>
<gene>
    <name evidence="1" type="ORF">NRB20_11750</name>
</gene>
<comment type="caution">
    <text evidence="1">The sequence shown here is derived from an EMBL/GenBank/DDBJ whole genome shotgun (WGS) entry which is preliminary data.</text>
</comment>
<sequence length="137" mass="14755">MGDSSDGTSQPQFGDQLTYWKSLKQQAEDGTFTLDASLATDMKKHAEALRHHLEDEAYPTARRLGHIGGFGTLPSSTALQSAFEAKATTAPDALTTQYKAAIDIATTMRDTYQIVLSKLTSSDDESAAALKKQTGKL</sequence>
<dbReference type="EMBL" id="WEGK01000002">
    <property type="protein sequence ID" value="MQY18106.1"/>
    <property type="molecule type" value="Genomic_DNA"/>
</dbReference>
<name>A0A7K0CX81_9NOCA</name>
<dbReference type="AlphaFoldDB" id="A0A7K0CX81"/>